<feature type="region of interest" description="Disordered" evidence="1">
    <location>
        <begin position="80"/>
        <end position="99"/>
    </location>
</feature>
<dbReference type="EMBL" id="CAKLBY020000153">
    <property type="protein sequence ID" value="CAK7929638.1"/>
    <property type="molecule type" value="Genomic_DNA"/>
</dbReference>
<reference evidence="2" key="1">
    <citation type="submission" date="2024-01" db="EMBL/GenBank/DDBJ databases">
        <authorList>
            <person name="Webb A."/>
        </authorList>
    </citation>
    <scope>NUCLEOTIDE SEQUENCE</scope>
    <source>
        <strain evidence="2">Pm1</strain>
    </source>
</reference>
<name>A0AAV1U8I5_9STRA</name>
<evidence type="ECO:0000313" key="2">
    <source>
        <dbReference type="EMBL" id="CAK7929638.1"/>
    </source>
</evidence>
<proteinExistence type="predicted"/>
<evidence type="ECO:0000256" key="1">
    <source>
        <dbReference type="SAM" id="MobiDB-lite"/>
    </source>
</evidence>
<protein>
    <submittedName>
        <fullName evidence="2">Uncharacterized protein</fullName>
    </submittedName>
</protein>
<organism evidence="2 3">
    <name type="scientific">Peronospora matthiolae</name>
    <dbReference type="NCBI Taxonomy" id="2874970"/>
    <lineage>
        <taxon>Eukaryota</taxon>
        <taxon>Sar</taxon>
        <taxon>Stramenopiles</taxon>
        <taxon>Oomycota</taxon>
        <taxon>Peronosporomycetes</taxon>
        <taxon>Peronosporales</taxon>
        <taxon>Peronosporaceae</taxon>
        <taxon>Peronospora</taxon>
    </lineage>
</organism>
<dbReference type="Proteomes" id="UP001162060">
    <property type="component" value="Unassembled WGS sequence"/>
</dbReference>
<gene>
    <name evidence="2" type="ORF">PM001_LOCUS14788</name>
</gene>
<accession>A0AAV1U8I5</accession>
<evidence type="ECO:0000313" key="3">
    <source>
        <dbReference type="Proteomes" id="UP001162060"/>
    </source>
</evidence>
<dbReference type="AlphaFoldDB" id="A0AAV1U8I5"/>
<comment type="caution">
    <text evidence="2">The sequence shown here is derived from an EMBL/GenBank/DDBJ whole genome shotgun (WGS) entry which is preliminary data.</text>
</comment>
<sequence>MTASKRLHLRSMVQDITVHGFLSGVSMSTDITSIDIPRDASLVVTREDSSEQPLDQKISDVMLPRSPEPVYLALAVSASDDPEAGSAAFESDTSSDSPE</sequence>